<dbReference type="PROSITE" id="PS51192">
    <property type="entry name" value="HELICASE_ATP_BIND_1"/>
    <property type="match status" value="1"/>
</dbReference>
<keyword evidence="9" id="KW-0051">Antiviral defense</keyword>
<evidence type="ECO:0000256" key="8">
    <source>
        <dbReference type="ARBA" id="ARBA00022840"/>
    </source>
</evidence>
<dbReference type="GO" id="GO:0051607">
    <property type="term" value="P:defense response to virus"/>
    <property type="evidence" value="ECO:0007669"/>
    <property type="project" value="UniProtKB-KW"/>
</dbReference>
<dbReference type="SMART" id="SM00487">
    <property type="entry name" value="DEXDc"/>
    <property type="match status" value="1"/>
</dbReference>
<dbReference type="PANTHER" id="PTHR47963:SF9">
    <property type="entry name" value="CRISPR-ASSOCIATED ENDONUCLEASE_HELICASE CAS3"/>
    <property type="match status" value="1"/>
</dbReference>
<keyword evidence="7" id="KW-0347">Helicase</keyword>
<evidence type="ECO:0000256" key="10">
    <source>
        <dbReference type="SAM" id="MobiDB-lite"/>
    </source>
</evidence>
<dbReference type="NCBIfam" id="TIGR01587">
    <property type="entry name" value="cas3_core"/>
    <property type="match status" value="1"/>
</dbReference>
<evidence type="ECO:0000313" key="15">
    <source>
        <dbReference type="Proteomes" id="UP000886785"/>
    </source>
</evidence>
<reference evidence="14" key="1">
    <citation type="submission" date="2020-10" db="EMBL/GenBank/DDBJ databases">
        <authorList>
            <person name="Gilroy R."/>
        </authorList>
    </citation>
    <scope>NUCLEOTIDE SEQUENCE</scope>
    <source>
        <strain evidence="14">ChiSjej1B19-7085</strain>
    </source>
</reference>
<dbReference type="SUPFAM" id="SSF52540">
    <property type="entry name" value="P-loop containing nucleoside triphosphate hydrolases"/>
    <property type="match status" value="1"/>
</dbReference>
<evidence type="ECO:0000259" key="13">
    <source>
        <dbReference type="PROSITE" id="PS51643"/>
    </source>
</evidence>
<evidence type="ECO:0000256" key="9">
    <source>
        <dbReference type="ARBA" id="ARBA00023118"/>
    </source>
</evidence>
<dbReference type="GO" id="GO:0003724">
    <property type="term" value="F:RNA helicase activity"/>
    <property type="evidence" value="ECO:0007669"/>
    <property type="project" value="TreeGrafter"/>
</dbReference>
<evidence type="ECO:0000256" key="4">
    <source>
        <dbReference type="ARBA" id="ARBA00022723"/>
    </source>
</evidence>
<reference evidence="14" key="2">
    <citation type="journal article" date="2021" name="PeerJ">
        <title>Extensive microbial diversity within the chicken gut microbiome revealed by metagenomics and culture.</title>
        <authorList>
            <person name="Gilroy R."/>
            <person name="Ravi A."/>
            <person name="Getino M."/>
            <person name="Pursley I."/>
            <person name="Horton D.L."/>
            <person name="Alikhan N.F."/>
            <person name="Baker D."/>
            <person name="Gharbi K."/>
            <person name="Hall N."/>
            <person name="Watson M."/>
            <person name="Adriaenssens E.M."/>
            <person name="Foster-Nyarko E."/>
            <person name="Jarju S."/>
            <person name="Secka A."/>
            <person name="Antonio M."/>
            <person name="Oren A."/>
            <person name="Chaudhuri R.R."/>
            <person name="La Ragione R."/>
            <person name="Hildebrand F."/>
            <person name="Pallen M.J."/>
        </authorList>
    </citation>
    <scope>NUCLEOTIDE SEQUENCE</scope>
    <source>
        <strain evidence="14">ChiSjej1B19-7085</strain>
    </source>
</reference>
<evidence type="ECO:0000256" key="7">
    <source>
        <dbReference type="ARBA" id="ARBA00022806"/>
    </source>
</evidence>
<feature type="domain" description="Helicase C-terminal" evidence="12">
    <location>
        <begin position="533"/>
        <end position="697"/>
    </location>
</feature>
<evidence type="ECO:0000259" key="12">
    <source>
        <dbReference type="PROSITE" id="PS51194"/>
    </source>
</evidence>
<dbReference type="GO" id="GO:0046872">
    <property type="term" value="F:metal ion binding"/>
    <property type="evidence" value="ECO:0007669"/>
    <property type="project" value="UniProtKB-KW"/>
</dbReference>
<keyword evidence="8" id="KW-0067">ATP-binding</keyword>
<name>A0A9D1DQS8_9FIRM</name>
<evidence type="ECO:0000256" key="6">
    <source>
        <dbReference type="ARBA" id="ARBA00022801"/>
    </source>
</evidence>
<dbReference type="Gene3D" id="3.40.50.300">
    <property type="entry name" value="P-loop containing nucleotide triphosphate hydrolases"/>
    <property type="match status" value="2"/>
</dbReference>
<proteinExistence type="inferred from homology"/>
<dbReference type="GO" id="GO:0005524">
    <property type="term" value="F:ATP binding"/>
    <property type="evidence" value="ECO:0007669"/>
    <property type="project" value="UniProtKB-KW"/>
</dbReference>
<dbReference type="InterPro" id="IPR006474">
    <property type="entry name" value="Helicase_Cas3_CRISPR-ass_core"/>
</dbReference>
<dbReference type="PROSITE" id="PS51194">
    <property type="entry name" value="HELICASE_CTER"/>
    <property type="match status" value="1"/>
</dbReference>
<evidence type="ECO:0000256" key="2">
    <source>
        <dbReference type="ARBA" id="ARBA00009046"/>
    </source>
</evidence>
<dbReference type="PROSITE" id="PS51643">
    <property type="entry name" value="HD_CAS3"/>
    <property type="match status" value="1"/>
</dbReference>
<dbReference type="InterPro" id="IPR001650">
    <property type="entry name" value="Helicase_C-like"/>
</dbReference>
<dbReference type="SMART" id="SM00490">
    <property type="entry name" value="HELICc"/>
    <property type="match status" value="1"/>
</dbReference>
<dbReference type="PANTHER" id="PTHR47963">
    <property type="entry name" value="DEAD-BOX ATP-DEPENDENT RNA HELICASE 47, MITOCHONDRIAL"/>
    <property type="match status" value="1"/>
</dbReference>
<dbReference type="InterPro" id="IPR011545">
    <property type="entry name" value="DEAD/DEAH_box_helicase_dom"/>
</dbReference>
<evidence type="ECO:0000256" key="1">
    <source>
        <dbReference type="ARBA" id="ARBA00006847"/>
    </source>
</evidence>
<dbReference type="GO" id="GO:0016787">
    <property type="term" value="F:hydrolase activity"/>
    <property type="evidence" value="ECO:0007669"/>
    <property type="project" value="UniProtKB-KW"/>
</dbReference>
<dbReference type="EMBL" id="DVHF01000080">
    <property type="protein sequence ID" value="HIR57360.1"/>
    <property type="molecule type" value="Genomic_DNA"/>
</dbReference>
<dbReference type="Pfam" id="PF18019">
    <property type="entry name" value="Cas3_HD"/>
    <property type="match status" value="1"/>
</dbReference>
<dbReference type="InterPro" id="IPR038257">
    <property type="entry name" value="CRISPR-assoc_Cas3_HD_sf"/>
</dbReference>
<dbReference type="Pfam" id="PF22590">
    <property type="entry name" value="Cas3-like_C_2"/>
    <property type="match status" value="1"/>
</dbReference>
<dbReference type="NCBIfam" id="TIGR01596">
    <property type="entry name" value="cas3_HD"/>
    <property type="match status" value="1"/>
</dbReference>
<evidence type="ECO:0000256" key="5">
    <source>
        <dbReference type="ARBA" id="ARBA00022741"/>
    </source>
</evidence>
<protein>
    <submittedName>
        <fullName evidence="14">CRISPR-associated helicase Cas3</fullName>
    </submittedName>
</protein>
<organism evidence="14 15">
    <name type="scientific">Candidatus Gallacutalibacter pullicola</name>
    <dbReference type="NCBI Taxonomy" id="2840830"/>
    <lineage>
        <taxon>Bacteria</taxon>
        <taxon>Bacillati</taxon>
        <taxon>Bacillota</taxon>
        <taxon>Clostridia</taxon>
        <taxon>Eubacteriales</taxon>
        <taxon>Candidatus Gallacutalibacter</taxon>
    </lineage>
</organism>
<dbReference type="Pfam" id="PF18395">
    <property type="entry name" value="Cas3_C"/>
    <property type="match status" value="1"/>
</dbReference>
<comment type="similarity">
    <text evidence="1">In the N-terminal section; belongs to the CRISPR-associated nuclease Cas3-HD family.</text>
</comment>
<dbReference type="InterPro" id="IPR050547">
    <property type="entry name" value="DEAD_box_RNA_helicases"/>
</dbReference>
<accession>A0A9D1DQS8</accession>
<comment type="similarity">
    <text evidence="2">In the central section; belongs to the CRISPR-associated helicase Cas3 family.</text>
</comment>
<keyword evidence="4" id="KW-0479">Metal-binding</keyword>
<comment type="caution">
    <text evidence="14">The sequence shown here is derived from an EMBL/GenBank/DDBJ whole genome shotgun (WGS) entry which is preliminary data.</text>
</comment>
<dbReference type="InterPro" id="IPR014001">
    <property type="entry name" value="Helicase_ATP-bd"/>
</dbReference>
<feature type="domain" description="Helicase ATP-binding" evidence="11">
    <location>
        <begin position="281"/>
        <end position="486"/>
    </location>
</feature>
<dbReference type="GO" id="GO:0003723">
    <property type="term" value="F:RNA binding"/>
    <property type="evidence" value="ECO:0007669"/>
    <property type="project" value="TreeGrafter"/>
</dbReference>
<evidence type="ECO:0000313" key="14">
    <source>
        <dbReference type="EMBL" id="HIR57360.1"/>
    </source>
</evidence>
<dbReference type="CDD" id="cd09641">
    <property type="entry name" value="Cas3''_I"/>
    <property type="match status" value="1"/>
</dbReference>
<keyword evidence="6" id="KW-0378">Hydrolase</keyword>
<evidence type="ECO:0000256" key="3">
    <source>
        <dbReference type="ARBA" id="ARBA00022722"/>
    </source>
</evidence>
<dbReference type="Gene3D" id="1.10.3210.30">
    <property type="match status" value="1"/>
</dbReference>
<dbReference type="InterPro" id="IPR041372">
    <property type="entry name" value="Cas3_C"/>
</dbReference>
<evidence type="ECO:0000259" key="11">
    <source>
        <dbReference type="PROSITE" id="PS51192"/>
    </source>
</evidence>
<dbReference type="InterPro" id="IPR006483">
    <property type="entry name" value="CRISPR-assoc_Cas3_HD"/>
</dbReference>
<feature type="region of interest" description="Disordered" evidence="10">
    <location>
        <begin position="713"/>
        <end position="743"/>
    </location>
</feature>
<sequence length="910" mass="102576">MSLAKFLPGKSDPEGGGLWLPLWIHLRDTGEIMRLLVQKWIPQSVRRILETDLGIDEELLTAIACFLGMVHDLGKAAAGFQKKILYHIPEKREYLMQRLNFPEEGERRDTPHARASEAILLELGCPKGLASIAGAHHGTPQETVSGYGIEDDINQNSKNYYGGDGKVWRDMWQELFDAALAQSGFSSVEELPILTIPQELLLTGLLTMADWIASNTEYFPLIPVEETGSESLYPQRVDAAWKALDLTSPWEGQDCIQEEDDFRRQFHFAPNDIQRAVIDAASEMDTPGILILESHMGSGKTEAALAAAEILSSRFQSGGLYFGLPTQATANGIFGRLMAWAQSQSQEVAHSIRLAHGMAELNEEYRQLFSGTAVTEEDNSEGGVLVHQWFQGRKQSLLADFVIGTVDQLLMAALKQKHVMLRHLGLAGKVVIVDECHAYDTYMNQYLDRALSWLGRYQVPVILLSATLPAKRRTELVEAYSGIKTKKGRPEEWKTSRGYPLLTWTDGGTVKQRVIPCSTEGRKVQISSITEMELPACLKKVMRKGGCAGIIVNTVKKAQRLAEVLRAELPGFEIVTFHAQFLMPDRAEKERSLLKRLGKGSGPAQRDRLIVIGTQVLEQSLDIDFDFLVTELCPMDLLLQRIGRLHRHTRFERPEPLREAHCLVLDMQDGTFDEGSEAIYTRWLLWRTRKLLPQSVTLPGDIPQLVQETYGWEPSDSLAPDDQSEAAKADYSTRQGTQKEKAKHFCVPKPENHFRYRNRDILDGWFQNAAGINDSNAQAAVRDGDPSIDVLVMIRWPDGSIHFLPWQEGGQVIDANRTPSQEESVKIARQRLRLPGYFSRRWEIDSVIAELEEQNRKYLSQWQLSPILKGELILLLDKALTAHLADMVLRYDRENGLTYWKEETDEGKGI</sequence>
<gene>
    <name evidence="14" type="primary">cas3</name>
    <name evidence="14" type="ORF">IAA54_06800</name>
</gene>
<dbReference type="Proteomes" id="UP000886785">
    <property type="component" value="Unassembled WGS sequence"/>
</dbReference>
<keyword evidence="3" id="KW-0540">Nuclease</keyword>
<dbReference type="InterPro" id="IPR054712">
    <property type="entry name" value="Cas3-like_dom"/>
</dbReference>
<dbReference type="Pfam" id="PF00270">
    <property type="entry name" value="DEAD"/>
    <property type="match status" value="1"/>
</dbReference>
<dbReference type="AlphaFoldDB" id="A0A9D1DQS8"/>
<feature type="domain" description="HD Cas3-type" evidence="13">
    <location>
        <begin position="15"/>
        <end position="212"/>
    </location>
</feature>
<dbReference type="GO" id="GO:0004518">
    <property type="term" value="F:nuclease activity"/>
    <property type="evidence" value="ECO:0007669"/>
    <property type="project" value="UniProtKB-KW"/>
</dbReference>
<keyword evidence="5" id="KW-0547">Nucleotide-binding</keyword>
<dbReference type="InterPro" id="IPR027417">
    <property type="entry name" value="P-loop_NTPase"/>
</dbReference>